<name>A0A9D4JVX6_DREPO</name>
<dbReference type="EMBL" id="JAIWYP010000005">
    <property type="protein sequence ID" value="KAH3826056.1"/>
    <property type="molecule type" value="Genomic_DNA"/>
</dbReference>
<dbReference type="AlphaFoldDB" id="A0A9D4JVX6"/>
<organism evidence="2 3">
    <name type="scientific">Dreissena polymorpha</name>
    <name type="common">Zebra mussel</name>
    <name type="synonym">Mytilus polymorpha</name>
    <dbReference type="NCBI Taxonomy" id="45954"/>
    <lineage>
        <taxon>Eukaryota</taxon>
        <taxon>Metazoa</taxon>
        <taxon>Spiralia</taxon>
        <taxon>Lophotrochozoa</taxon>
        <taxon>Mollusca</taxon>
        <taxon>Bivalvia</taxon>
        <taxon>Autobranchia</taxon>
        <taxon>Heteroconchia</taxon>
        <taxon>Euheterodonta</taxon>
        <taxon>Imparidentia</taxon>
        <taxon>Neoheterodontei</taxon>
        <taxon>Myida</taxon>
        <taxon>Dreissenoidea</taxon>
        <taxon>Dreissenidae</taxon>
        <taxon>Dreissena</taxon>
    </lineage>
</organism>
<comment type="caution">
    <text evidence="2">The sequence shown here is derived from an EMBL/GenBank/DDBJ whole genome shotgun (WGS) entry which is preliminary data.</text>
</comment>
<accession>A0A9D4JVX6</accession>
<protein>
    <submittedName>
        <fullName evidence="2">Uncharacterized protein</fullName>
    </submittedName>
</protein>
<gene>
    <name evidence="2" type="ORF">DPMN_127945</name>
</gene>
<feature type="compositionally biased region" description="Basic and acidic residues" evidence="1">
    <location>
        <begin position="45"/>
        <end position="63"/>
    </location>
</feature>
<evidence type="ECO:0000256" key="1">
    <source>
        <dbReference type="SAM" id="MobiDB-lite"/>
    </source>
</evidence>
<dbReference type="Proteomes" id="UP000828390">
    <property type="component" value="Unassembled WGS sequence"/>
</dbReference>
<feature type="region of interest" description="Disordered" evidence="1">
    <location>
        <begin position="27"/>
        <end position="63"/>
    </location>
</feature>
<keyword evidence="3" id="KW-1185">Reference proteome</keyword>
<proteinExistence type="predicted"/>
<evidence type="ECO:0000313" key="3">
    <source>
        <dbReference type="Proteomes" id="UP000828390"/>
    </source>
</evidence>
<sequence>MQNIPKVRKHGNGYIILAPTEAAKSANTIKAQRGTKPKSLCKTSEQVRKEAENAAQKDGRPNPDRFTLLGFNELQVGQYQGQTFHWLAESDISYAAYLVNQMELEGGNTGDNFMNHNKQQLKVKKSFISL</sequence>
<reference evidence="2" key="2">
    <citation type="submission" date="2020-11" db="EMBL/GenBank/DDBJ databases">
        <authorList>
            <person name="McCartney M.A."/>
            <person name="Auch B."/>
            <person name="Kono T."/>
            <person name="Mallez S."/>
            <person name="Becker A."/>
            <person name="Gohl D.M."/>
            <person name="Silverstein K.A.T."/>
            <person name="Koren S."/>
            <person name="Bechman K.B."/>
            <person name="Herman A."/>
            <person name="Abrahante J.E."/>
            <person name="Garbe J."/>
        </authorList>
    </citation>
    <scope>NUCLEOTIDE SEQUENCE</scope>
    <source>
        <strain evidence="2">Duluth1</strain>
        <tissue evidence="2">Whole animal</tissue>
    </source>
</reference>
<evidence type="ECO:0000313" key="2">
    <source>
        <dbReference type="EMBL" id="KAH3826056.1"/>
    </source>
</evidence>
<reference evidence="2" key="1">
    <citation type="journal article" date="2019" name="bioRxiv">
        <title>The Genome of the Zebra Mussel, Dreissena polymorpha: A Resource for Invasive Species Research.</title>
        <authorList>
            <person name="McCartney M.A."/>
            <person name="Auch B."/>
            <person name="Kono T."/>
            <person name="Mallez S."/>
            <person name="Zhang Y."/>
            <person name="Obille A."/>
            <person name="Becker A."/>
            <person name="Abrahante J.E."/>
            <person name="Garbe J."/>
            <person name="Badalamenti J.P."/>
            <person name="Herman A."/>
            <person name="Mangelson H."/>
            <person name="Liachko I."/>
            <person name="Sullivan S."/>
            <person name="Sone E.D."/>
            <person name="Koren S."/>
            <person name="Silverstein K.A.T."/>
            <person name="Beckman K.B."/>
            <person name="Gohl D.M."/>
        </authorList>
    </citation>
    <scope>NUCLEOTIDE SEQUENCE</scope>
    <source>
        <strain evidence="2">Duluth1</strain>
        <tissue evidence="2">Whole animal</tissue>
    </source>
</reference>